<protein>
    <submittedName>
        <fullName evidence="1">Uncharacterized protein</fullName>
    </submittedName>
</protein>
<name>A0A0E9TJ88_ANGAN</name>
<reference evidence="1" key="2">
    <citation type="journal article" date="2015" name="Fish Shellfish Immunol.">
        <title>Early steps in the European eel (Anguilla anguilla)-Vibrio vulnificus interaction in the gills: Role of the RtxA13 toxin.</title>
        <authorList>
            <person name="Callol A."/>
            <person name="Pajuelo D."/>
            <person name="Ebbesson L."/>
            <person name="Teles M."/>
            <person name="MacKenzie S."/>
            <person name="Amaro C."/>
        </authorList>
    </citation>
    <scope>NUCLEOTIDE SEQUENCE</scope>
</reference>
<accession>A0A0E9TJ88</accession>
<organism evidence="1">
    <name type="scientific">Anguilla anguilla</name>
    <name type="common">European freshwater eel</name>
    <name type="synonym">Muraena anguilla</name>
    <dbReference type="NCBI Taxonomy" id="7936"/>
    <lineage>
        <taxon>Eukaryota</taxon>
        <taxon>Metazoa</taxon>
        <taxon>Chordata</taxon>
        <taxon>Craniata</taxon>
        <taxon>Vertebrata</taxon>
        <taxon>Euteleostomi</taxon>
        <taxon>Actinopterygii</taxon>
        <taxon>Neopterygii</taxon>
        <taxon>Teleostei</taxon>
        <taxon>Anguilliformes</taxon>
        <taxon>Anguillidae</taxon>
        <taxon>Anguilla</taxon>
    </lineage>
</organism>
<dbReference type="AlphaFoldDB" id="A0A0E9TJ88"/>
<dbReference type="EMBL" id="GBXM01054853">
    <property type="protein sequence ID" value="JAH53724.1"/>
    <property type="molecule type" value="Transcribed_RNA"/>
</dbReference>
<reference evidence="1" key="1">
    <citation type="submission" date="2014-11" db="EMBL/GenBank/DDBJ databases">
        <authorList>
            <person name="Amaro Gonzalez C."/>
        </authorList>
    </citation>
    <scope>NUCLEOTIDE SEQUENCE</scope>
</reference>
<evidence type="ECO:0000313" key="1">
    <source>
        <dbReference type="EMBL" id="JAH53724.1"/>
    </source>
</evidence>
<proteinExistence type="predicted"/>
<sequence length="32" mass="3952">MLTPTMLWNERSCLQYCKRHWSSLKRTNIIKL</sequence>